<proteinExistence type="predicted"/>
<evidence type="ECO:0000313" key="1">
    <source>
        <dbReference type="EMBL" id="PRZ47926.1"/>
    </source>
</evidence>
<organism evidence="1 2">
    <name type="scientific">Tritonibacter scottomollicae</name>
    <name type="common">Epibacterium scottomollicae</name>
    <dbReference type="NCBI Taxonomy" id="483013"/>
    <lineage>
        <taxon>Bacteria</taxon>
        <taxon>Pseudomonadati</taxon>
        <taxon>Pseudomonadota</taxon>
        <taxon>Alphaproteobacteria</taxon>
        <taxon>Rhodobacterales</taxon>
        <taxon>Paracoccaceae</taxon>
        <taxon>Tritonibacter</taxon>
    </lineage>
</organism>
<name>A0A2T1AH92_TRISK</name>
<sequence length="250" mass="28415">MIDACVRRAERNTKCLRCILQEHNLLTLSHNCLAGLSASSVELLPVPSIIDFERRMAALGKPPNHPMMSPKWHDMSPVDSFAIMFEVDGQEIGGVAARCLDLGEDALAKHWQETYSRMYTNGETSPVSGFSGAASREIRGRVVYLGELFLAEGWRKGVVDWRLVFHYLFALSYLKWRSDWIYGFVRQQDVMRGKASRYGFTRQYVGPQTWTKCVERRSSQEYLVAISRQDLFDAAAFYSASPEDLRSPAT</sequence>
<comment type="caution">
    <text evidence="1">The sequence shown here is derived from an EMBL/GenBank/DDBJ whole genome shotgun (WGS) entry which is preliminary data.</text>
</comment>
<reference evidence="1 2" key="1">
    <citation type="submission" date="2018-03" db="EMBL/GenBank/DDBJ databases">
        <title>Genomic Encyclopedia of Archaeal and Bacterial Type Strains, Phase II (KMG-II): from individual species to whole genera.</title>
        <authorList>
            <person name="Goeker M."/>
        </authorList>
    </citation>
    <scope>NUCLEOTIDE SEQUENCE [LARGE SCALE GENOMIC DNA]</scope>
    <source>
        <strain evidence="1 2">DSM 25328</strain>
    </source>
</reference>
<gene>
    <name evidence="1" type="ORF">CLV89_105149</name>
</gene>
<dbReference type="Proteomes" id="UP000237718">
    <property type="component" value="Unassembled WGS sequence"/>
</dbReference>
<dbReference type="AlphaFoldDB" id="A0A2T1AH92"/>
<accession>A0A2T1AH92</accession>
<evidence type="ECO:0000313" key="2">
    <source>
        <dbReference type="Proteomes" id="UP000237718"/>
    </source>
</evidence>
<dbReference type="EMBL" id="PVUF01000005">
    <property type="protein sequence ID" value="PRZ47926.1"/>
    <property type="molecule type" value="Genomic_DNA"/>
</dbReference>
<evidence type="ECO:0008006" key="3">
    <source>
        <dbReference type="Google" id="ProtNLM"/>
    </source>
</evidence>
<dbReference type="RefSeq" id="WP_207796912.1">
    <property type="nucleotide sequence ID" value="NZ_PVUF01000005.1"/>
</dbReference>
<protein>
    <recommendedName>
        <fullName evidence="3">N-acetyltransferase domain-containing protein</fullName>
    </recommendedName>
</protein>